<name>R7UHK1_CAPTE</name>
<gene>
    <name evidence="2" type="ORF">CAPTEDRAFT_188545</name>
</gene>
<dbReference type="EMBL" id="AMQN01007590">
    <property type="status" value="NOT_ANNOTATED_CDS"/>
    <property type="molecule type" value="Genomic_DNA"/>
</dbReference>
<proteinExistence type="predicted"/>
<dbReference type="EMBL" id="KB300985">
    <property type="protein sequence ID" value="ELU06024.1"/>
    <property type="molecule type" value="Genomic_DNA"/>
</dbReference>
<evidence type="ECO:0000256" key="1">
    <source>
        <dbReference type="SAM" id="MobiDB-lite"/>
    </source>
</evidence>
<reference evidence="2 4" key="2">
    <citation type="journal article" date="2013" name="Nature">
        <title>Insights into bilaterian evolution from three spiralian genomes.</title>
        <authorList>
            <person name="Simakov O."/>
            <person name="Marletaz F."/>
            <person name="Cho S.J."/>
            <person name="Edsinger-Gonzales E."/>
            <person name="Havlak P."/>
            <person name="Hellsten U."/>
            <person name="Kuo D.H."/>
            <person name="Larsson T."/>
            <person name="Lv J."/>
            <person name="Arendt D."/>
            <person name="Savage R."/>
            <person name="Osoegawa K."/>
            <person name="de Jong P."/>
            <person name="Grimwood J."/>
            <person name="Chapman J.A."/>
            <person name="Shapiro H."/>
            <person name="Aerts A."/>
            <person name="Otillar R.P."/>
            <person name="Terry A.Y."/>
            <person name="Boore J.L."/>
            <person name="Grigoriev I.V."/>
            <person name="Lindberg D.R."/>
            <person name="Seaver E.C."/>
            <person name="Weisblat D.A."/>
            <person name="Putnam N.H."/>
            <person name="Rokhsar D.S."/>
        </authorList>
    </citation>
    <scope>NUCLEOTIDE SEQUENCE</scope>
    <source>
        <strain evidence="2 4">I ESC-2004</strain>
    </source>
</reference>
<organism evidence="2">
    <name type="scientific">Capitella teleta</name>
    <name type="common">Polychaete worm</name>
    <dbReference type="NCBI Taxonomy" id="283909"/>
    <lineage>
        <taxon>Eukaryota</taxon>
        <taxon>Metazoa</taxon>
        <taxon>Spiralia</taxon>
        <taxon>Lophotrochozoa</taxon>
        <taxon>Annelida</taxon>
        <taxon>Polychaeta</taxon>
        <taxon>Sedentaria</taxon>
        <taxon>Scolecida</taxon>
        <taxon>Capitellidae</taxon>
        <taxon>Capitella</taxon>
    </lineage>
</organism>
<keyword evidence="4" id="KW-1185">Reference proteome</keyword>
<dbReference type="HOGENOM" id="CLU_2160769_0_0_1"/>
<evidence type="ECO:0000313" key="3">
    <source>
        <dbReference type="EnsemblMetazoa" id="CapteP188545"/>
    </source>
</evidence>
<dbReference type="AlphaFoldDB" id="R7UHK1"/>
<evidence type="ECO:0000313" key="2">
    <source>
        <dbReference type="EMBL" id="ELU06024.1"/>
    </source>
</evidence>
<accession>R7UHK1</accession>
<feature type="region of interest" description="Disordered" evidence="1">
    <location>
        <begin position="1"/>
        <end position="28"/>
    </location>
</feature>
<dbReference type="Proteomes" id="UP000014760">
    <property type="component" value="Unassembled WGS sequence"/>
</dbReference>
<dbReference type="EnsemblMetazoa" id="CapteT188545">
    <property type="protein sequence ID" value="CapteP188545"/>
    <property type="gene ID" value="CapteG188545"/>
</dbReference>
<reference evidence="4" key="1">
    <citation type="submission" date="2012-12" db="EMBL/GenBank/DDBJ databases">
        <authorList>
            <person name="Hellsten U."/>
            <person name="Grimwood J."/>
            <person name="Chapman J.A."/>
            <person name="Shapiro H."/>
            <person name="Aerts A."/>
            <person name="Otillar R.P."/>
            <person name="Terry A.Y."/>
            <person name="Boore J.L."/>
            <person name="Simakov O."/>
            <person name="Marletaz F."/>
            <person name="Cho S.-J."/>
            <person name="Edsinger-Gonzales E."/>
            <person name="Havlak P."/>
            <person name="Kuo D.-H."/>
            <person name="Larsson T."/>
            <person name="Lv J."/>
            <person name="Arendt D."/>
            <person name="Savage R."/>
            <person name="Osoegawa K."/>
            <person name="de Jong P."/>
            <person name="Lindberg D.R."/>
            <person name="Seaver E.C."/>
            <person name="Weisblat D.A."/>
            <person name="Putnam N.H."/>
            <person name="Grigoriev I.V."/>
            <person name="Rokhsar D.S."/>
        </authorList>
    </citation>
    <scope>NUCLEOTIDE SEQUENCE</scope>
    <source>
        <strain evidence="4">I ESC-2004</strain>
    </source>
</reference>
<protein>
    <submittedName>
        <fullName evidence="2 3">Uncharacterized protein</fullName>
    </submittedName>
</protein>
<sequence length="111" mass="12353">MLTKLRVGATGGRGSDEESSYDSGEKSGYRIPREKICSIYTGRSPDDVYVQDGQGLQGVSADQSIHESTEERKQVYGNRKYFGFAHRPVFGMLHGKLESKELVHTESHGDQ</sequence>
<evidence type="ECO:0000313" key="4">
    <source>
        <dbReference type="Proteomes" id="UP000014760"/>
    </source>
</evidence>
<reference evidence="3" key="3">
    <citation type="submission" date="2015-06" db="UniProtKB">
        <authorList>
            <consortium name="EnsemblMetazoa"/>
        </authorList>
    </citation>
    <scope>IDENTIFICATION</scope>
</reference>